<dbReference type="EMBL" id="CM026430">
    <property type="protein sequence ID" value="KAG0562204.1"/>
    <property type="molecule type" value="Genomic_DNA"/>
</dbReference>
<feature type="transmembrane region" description="Helical" evidence="6">
    <location>
        <begin position="75"/>
        <end position="91"/>
    </location>
</feature>
<dbReference type="PANTHER" id="PTHR33596:SF17">
    <property type="entry name" value="COLD-REGULATED 413 INNER MEMBRANE PROTEIN 1, CHLOROPLASTIC-RELATED"/>
    <property type="match status" value="1"/>
</dbReference>
<dbReference type="InterPro" id="IPR008892">
    <property type="entry name" value="COR413"/>
</dbReference>
<evidence type="ECO:0000256" key="3">
    <source>
        <dbReference type="ARBA" id="ARBA00022692"/>
    </source>
</evidence>
<dbReference type="GO" id="GO:0016020">
    <property type="term" value="C:membrane"/>
    <property type="evidence" value="ECO:0007669"/>
    <property type="project" value="UniProtKB-SubCell"/>
</dbReference>
<dbReference type="AlphaFoldDB" id="A0A8T0GVN9"/>
<evidence type="ECO:0000256" key="4">
    <source>
        <dbReference type="ARBA" id="ARBA00022989"/>
    </source>
</evidence>
<evidence type="ECO:0000256" key="5">
    <source>
        <dbReference type="ARBA" id="ARBA00023136"/>
    </source>
</evidence>
<protein>
    <submittedName>
        <fullName evidence="7">Uncharacterized protein</fullName>
    </submittedName>
</protein>
<evidence type="ECO:0000256" key="6">
    <source>
        <dbReference type="SAM" id="Phobius"/>
    </source>
</evidence>
<keyword evidence="4 6" id="KW-1133">Transmembrane helix</keyword>
<comment type="caution">
    <text evidence="7">The sequence shown here is derived from an EMBL/GenBank/DDBJ whole genome shotgun (WGS) entry which is preliminary data.</text>
</comment>
<name>A0A8T0GVN9_CERPU</name>
<keyword evidence="8" id="KW-1185">Reference proteome</keyword>
<dbReference type="PANTHER" id="PTHR33596">
    <property type="entry name" value="COLD-REGULATED 413 PLASMA MEMBRANE PROTEIN 2"/>
    <property type="match status" value="1"/>
</dbReference>
<feature type="transmembrane region" description="Helical" evidence="6">
    <location>
        <begin position="128"/>
        <end position="147"/>
    </location>
</feature>
<feature type="transmembrane region" description="Helical" evidence="6">
    <location>
        <begin position="97"/>
        <end position="116"/>
    </location>
</feature>
<evidence type="ECO:0000256" key="1">
    <source>
        <dbReference type="ARBA" id="ARBA00004141"/>
    </source>
</evidence>
<dbReference type="Pfam" id="PF05562">
    <property type="entry name" value="WCOR413"/>
    <property type="match status" value="1"/>
</dbReference>
<proteinExistence type="inferred from homology"/>
<organism evidence="7 8">
    <name type="scientific">Ceratodon purpureus</name>
    <name type="common">Fire moss</name>
    <name type="synonym">Dicranum purpureum</name>
    <dbReference type="NCBI Taxonomy" id="3225"/>
    <lineage>
        <taxon>Eukaryota</taxon>
        <taxon>Viridiplantae</taxon>
        <taxon>Streptophyta</taxon>
        <taxon>Embryophyta</taxon>
        <taxon>Bryophyta</taxon>
        <taxon>Bryophytina</taxon>
        <taxon>Bryopsida</taxon>
        <taxon>Dicranidae</taxon>
        <taxon>Pseudoditrichales</taxon>
        <taxon>Ditrichaceae</taxon>
        <taxon>Ceratodon</taxon>
    </lineage>
</organism>
<comment type="similarity">
    <text evidence="2">Belongs to the Cold-regulated 413 protein family.</text>
</comment>
<evidence type="ECO:0000256" key="2">
    <source>
        <dbReference type="ARBA" id="ARBA00005852"/>
    </source>
</evidence>
<dbReference type="Proteomes" id="UP000822688">
    <property type="component" value="Chromosome 9"/>
</dbReference>
<gene>
    <name evidence="7" type="ORF">KC19_9G126200</name>
</gene>
<sequence length="158" mass="16963">MSTETVRWGIAAACTVLILKTDPGARKQYFVAILALESPGDVATGIKSENGLWVACLCLAMKIFYSFPFQLDFPLTVYVFIATLPAAALAIRGTLGGTTASTVIACICAYTYFANMDGPFLNAFRRDRLINSICILFTTIACVWFFAMQAMGGGGKSA</sequence>
<accession>A0A8T0GVN9</accession>
<keyword evidence="3 6" id="KW-0812">Transmembrane</keyword>
<evidence type="ECO:0000313" key="8">
    <source>
        <dbReference type="Proteomes" id="UP000822688"/>
    </source>
</evidence>
<evidence type="ECO:0000313" key="7">
    <source>
        <dbReference type="EMBL" id="KAG0562204.1"/>
    </source>
</evidence>
<reference evidence="7" key="1">
    <citation type="submission" date="2020-06" db="EMBL/GenBank/DDBJ databases">
        <title>WGS assembly of Ceratodon purpureus strain R40.</title>
        <authorList>
            <person name="Carey S.B."/>
            <person name="Jenkins J."/>
            <person name="Shu S."/>
            <person name="Lovell J.T."/>
            <person name="Sreedasyam A."/>
            <person name="Maumus F."/>
            <person name="Tiley G.P."/>
            <person name="Fernandez-Pozo N."/>
            <person name="Barry K."/>
            <person name="Chen C."/>
            <person name="Wang M."/>
            <person name="Lipzen A."/>
            <person name="Daum C."/>
            <person name="Saski C.A."/>
            <person name="Payton A.C."/>
            <person name="Mcbreen J.C."/>
            <person name="Conrad R.E."/>
            <person name="Kollar L.M."/>
            <person name="Olsson S."/>
            <person name="Huttunen S."/>
            <person name="Landis J.B."/>
            <person name="Wickett N.J."/>
            <person name="Johnson M.G."/>
            <person name="Rensing S.A."/>
            <person name="Grimwood J."/>
            <person name="Schmutz J."/>
            <person name="Mcdaniel S.F."/>
        </authorList>
    </citation>
    <scope>NUCLEOTIDE SEQUENCE</scope>
    <source>
        <strain evidence="7">R40</strain>
    </source>
</reference>
<keyword evidence="5 6" id="KW-0472">Membrane</keyword>
<comment type="subcellular location">
    <subcellularLocation>
        <location evidence="1">Membrane</location>
        <topology evidence="1">Multi-pass membrane protein</topology>
    </subcellularLocation>
</comment>